<protein>
    <submittedName>
        <fullName evidence="4">Alpha/beta hydrolase</fullName>
    </submittedName>
</protein>
<dbReference type="AlphaFoldDB" id="A0A1B4XEY8"/>
<feature type="active site" description="Charge relay system" evidence="2">
    <location>
        <position position="261"/>
    </location>
</feature>
<comment type="similarity">
    <text evidence="1">Belongs to the AB hydrolase superfamily. AB hydrolase 4 family.</text>
</comment>
<dbReference type="InterPro" id="IPR050960">
    <property type="entry name" value="AB_hydrolase_4_sf"/>
</dbReference>
<feature type="active site" description="Charge relay system" evidence="2">
    <location>
        <position position="289"/>
    </location>
</feature>
<dbReference type="OrthoDB" id="332676at2"/>
<organism evidence="4 5">
    <name type="scientific">Sulfuricaulis limicola</name>
    <dbReference type="NCBI Taxonomy" id="1620215"/>
    <lineage>
        <taxon>Bacteria</taxon>
        <taxon>Pseudomonadati</taxon>
        <taxon>Pseudomonadota</taxon>
        <taxon>Gammaproteobacteria</taxon>
        <taxon>Acidiferrobacterales</taxon>
        <taxon>Acidiferrobacteraceae</taxon>
        <taxon>Sulfuricaulis</taxon>
    </lineage>
</organism>
<dbReference type="InParanoid" id="A0A1B4XEY8"/>
<reference evidence="4 5" key="1">
    <citation type="submission" date="2015-05" db="EMBL/GenBank/DDBJ databases">
        <title>Complete genome sequence of a sulfur-oxidizing gammaproteobacterium strain HA5.</title>
        <authorList>
            <person name="Miura A."/>
            <person name="Kojima H."/>
            <person name="Fukui M."/>
        </authorList>
    </citation>
    <scope>NUCLEOTIDE SEQUENCE [LARGE SCALE GENOMIC DNA]</scope>
    <source>
        <strain evidence="4 5">HA5</strain>
    </source>
</reference>
<feature type="domain" description="AB hydrolase-1" evidence="3">
    <location>
        <begin position="56"/>
        <end position="293"/>
    </location>
</feature>
<evidence type="ECO:0000256" key="2">
    <source>
        <dbReference type="PIRSR" id="PIRSR005211-1"/>
    </source>
</evidence>
<sequence>MDGCFQPAWWCRGPHAQTLWARLARRAPQIRFWRERLELPDGDFIDLDWSESGSGPIVIVLHGLEGSSDSPYARGLMRAIEQRGWRGVVMHFRGCSGEPNRLARSYHSGDTGDLSWFVNTLHRREPRTPLAVVGYSLGGNVLLKWLGKAGGAAPLRSAVAVSVPYVLGCAADHLNQGFSRLYQWQLLRSLRRNIAEKRKRIKLPLKIQDLSTLGSFRDFDEHVTAPLHGFDGADHYYTVSSSRQYLKGIVVPTLLLHARDDPFMTEKAVPGPHEFSEAVSLELSTHGGHVGFVAGAWPWRARYWLEERIPAYLDRYL</sequence>
<dbReference type="KEGG" id="slim:SCL_1050"/>
<dbReference type="InterPro" id="IPR029058">
    <property type="entry name" value="AB_hydrolase_fold"/>
</dbReference>
<feature type="active site" description="Charge relay system" evidence="2">
    <location>
        <position position="136"/>
    </location>
</feature>
<evidence type="ECO:0000313" key="4">
    <source>
        <dbReference type="EMBL" id="BAV33365.1"/>
    </source>
</evidence>
<name>A0A1B4XEY8_9GAMM</name>
<keyword evidence="4" id="KW-0378">Hydrolase</keyword>
<dbReference type="FunCoup" id="A0A1B4XEY8">
    <property type="interactions" value="198"/>
</dbReference>
<dbReference type="GO" id="GO:0047372">
    <property type="term" value="F:monoacylglycerol lipase activity"/>
    <property type="evidence" value="ECO:0007669"/>
    <property type="project" value="TreeGrafter"/>
</dbReference>
<gene>
    <name evidence="4" type="ORF">SCL_1050</name>
</gene>
<proteinExistence type="inferred from homology"/>
<dbReference type="InterPro" id="IPR012020">
    <property type="entry name" value="ABHD4"/>
</dbReference>
<evidence type="ECO:0000256" key="1">
    <source>
        <dbReference type="ARBA" id="ARBA00010884"/>
    </source>
</evidence>
<dbReference type="PANTHER" id="PTHR10794:SF94">
    <property type="entry name" value="ESTERASE YHET-RELATED"/>
    <property type="match status" value="1"/>
</dbReference>
<dbReference type="Pfam" id="PF00561">
    <property type="entry name" value="Abhydrolase_1"/>
    <property type="match status" value="1"/>
</dbReference>
<dbReference type="Proteomes" id="UP000243180">
    <property type="component" value="Chromosome"/>
</dbReference>
<keyword evidence="5" id="KW-1185">Reference proteome</keyword>
<dbReference type="GO" id="GO:0034338">
    <property type="term" value="F:short-chain carboxylesterase activity"/>
    <property type="evidence" value="ECO:0007669"/>
    <property type="project" value="TreeGrafter"/>
</dbReference>
<dbReference type="SUPFAM" id="SSF53474">
    <property type="entry name" value="alpha/beta-Hydrolases"/>
    <property type="match status" value="1"/>
</dbReference>
<dbReference type="InterPro" id="IPR000073">
    <property type="entry name" value="AB_hydrolase_1"/>
</dbReference>
<dbReference type="NCBIfam" id="NF008218">
    <property type="entry name" value="PRK10985.1"/>
    <property type="match status" value="1"/>
</dbReference>
<dbReference type="Gene3D" id="3.40.50.1820">
    <property type="entry name" value="alpha/beta hydrolase"/>
    <property type="match status" value="1"/>
</dbReference>
<dbReference type="EMBL" id="AP014879">
    <property type="protein sequence ID" value="BAV33365.1"/>
    <property type="molecule type" value="Genomic_DNA"/>
</dbReference>
<dbReference type="PANTHER" id="PTHR10794">
    <property type="entry name" value="ABHYDROLASE DOMAIN-CONTAINING PROTEIN"/>
    <property type="match status" value="1"/>
</dbReference>
<evidence type="ECO:0000313" key="5">
    <source>
        <dbReference type="Proteomes" id="UP000243180"/>
    </source>
</evidence>
<dbReference type="PIRSF" id="PIRSF005211">
    <property type="entry name" value="Ab_hydro_YheT"/>
    <property type="match status" value="1"/>
</dbReference>
<evidence type="ECO:0000259" key="3">
    <source>
        <dbReference type="Pfam" id="PF00561"/>
    </source>
</evidence>
<accession>A0A1B4XEY8</accession>
<dbReference type="RefSeq" id="WP_096360237.1">
    <property type="nucleotide sequence ID" value="NZ_AP014879.1"/>
</dbReference>